<protein>
    <submittedName>
        <fullName evidence="1">Uncharacterized protein</fullName>
    </submittedName>
</protein>
<name>A0A0A9BJG3_ARUDO</name>
<dbReference type="AlphaFoldDB" id="A0A0A9BJG3"/>
<evidence type="ECO:0000313" key="1">
    <source>
        <dbReference type="EMBL" id="JAD62293.1"/>
    </source>
</evidence>
<accession>A0A0A9BJG3</accession>
<organism evidence="1">
    <name type="scientific">Arundo donax</name>
    <name type="common">Giant reed</name>
    <name type="synonym">Donax arundinaceus</name>
    <dbReference type="NCBI Taxonomy" id="35708"/>
    <lineage>
        <taxon>Eukaryota</taxon>
        <taxon>Viridiplantae</taxon>
        <taxon>Streptophyta</taxon>
        <taxon>Embryophyta</taxon>
        <taxon>Tracheophyta</taxon>
        <taxon>Spermatophyta</taxon>
        <taxon>Magnoliopsida</taxon>
        <taxon>Liliopsida</taxon>
        <taxon>Poales</taxon>
        <taxon>Poaceae</taxon>
        <taxon>PACMAD clade</taxon>
        <taxon>Arundinoideae</taxon>
        <taxon>Arundineae</taxon>
        <taxon>Arundo</taxon>
    </lineage>
</organism>
<reference evidence="1" key="1">
    <citation type="submission" date="2014-09" db="EMBL/GenBank/DDBJ databases">
        <authorList>
            <person name="Magalhaes I.L.F."/>
            <person name="Oliveira U."/>
            <person name="Santos F.R."/>
            <person name="Vidigal T.H.D.A."/>
            <person name="Brescovit A.D."/>
            <person name="Santos A.J."/>
        </authorList>
    </citation>
    <scope>NUCLEOTIDE SEQUENCE</scope>
    <source>
        <tissue evidence="1">Shoot tissue taken approximately 20 cm above the soil surface</tissue>
    </source>
</reference>
<proteinExistence type="predicted"/>
<dbReference type="EMBL" id="GBRH01235602">
    <property type="protein sequence ID" value="JAD62293.1"/>
    <property type="molecule type" value="Transcribed_RNA"/>
</dbReference>
<sequence>MGIAPCVQMVYYKKLGRRVQMGKVTNGY</sequence>
<reference evidence="1" key="2">
    <citation type="journal article" date="2015" name="Data Brief">
        <title>Shoot transcriptome of the giant reed, Arundo donax.</title>
        <authorList>
            <person name="Barrero R.A."/>
            <person name="Guerrero F.D."/>
            <person name="Moolhuijzen P."/>
            <person name="Goolsby J.A."/>
            <person name="Tidwell J."/>
            <person name="Bellgard S.E."/>
            <person name="Bellgard M.I."/>
        </authorList>
    </citation>
    <scope>NUCLEOTIDE SEQUENCE</scope>
    <source>
        <tissue evidence="1">Shoot tissue taken approximately 20 cm above the soil surface</tissue>
    </source>
</reference>